<proteinExistence type="predicted"/>
<evidence type="ECO:0000313" key="1">
    <source>
        <dbReference type="EMBL" id="CAF1560910.1"/>
    </source>
</evidence>
<sequence>IESKIEDATHIDFNRDGIIGRMPDTYPGGSNYGGYPGAPYGGGY</sequence>
<evidence type="ECO:0000313" key="2">
    <source>
        <dbReference type="EMBL" id="CAF4352670.1"/>
    </source>
</evidence>
<dbReference type="Proteomes" id="UP000677228">
    <property type="component" value="Unassembled WGS sequence"/>
</dbReference>
<dbReference type="EMBL" id="CAJOBA010064525">
    <property type="protein sequence ID" value="CAF4352670.1"/>
    <property type="molecule type" value="Genomic_DNA"/>
</dbReference>
<protein>
    <submittedName>
        <fullName evidence="1">Uncharacterized protein</fullName>
    </submittedName>
</protein>
<comment type="caution">
    <text evidence="1">The sequence shown here is derived from an EMBL/GenBank/DDBJ whole genome shotgun (WGS) entry which is preliminary data.</text>
</comment>
<dbReference type="Proteomes" id="UP000682733">
    <property type="component" value="Unassembled WGS sequence"/>
</dbReference>
<reference evidence="1" key="1">
    <citation type="submission" date="2021-02" db="EMBL/GenBank/DDBJ databases">
        <authorList>
            <person name="Nowell W R."/>
        </authorList>
    </citation>
    <scope>NUCLEOTIDE SEQUENCE</scope>
</reference>
<feature type="non-terminal residue" evidence="1">
    <location>
        <position position="1"/>
    </location>
</feature>
<accession>A0A8S2FTU7</accession>
<organism evidence="1 3">
    <name type="scientific">Didymodactylos carnosus</name>
    <dbReference type="NCBI Taxonomy" id="1234261"/>
    <lineage>
        <taxon>Eukaryota</taxon>
        <taxon>Metazoa</taxon>
        <taxon>Spiralia</taxon>
        <taxon>Gnathifera</taxon>
        <taxon>Rotifera</taxon>
        <taxon>Eurotatoria</taxon>
        <taxon>Bdelloidea</taxon>
        <taxon>Philodinida</taxon>
        <taxon>Philodinidae</taxon>
        <taxon>Didymodactylos</taxon>
    </lineage>
</organism>
<dbReference type="AlphaFoldDB" id="A0A8S2FTU7"/>
<dbReference type="EMBL" id="CAJNOK010041909">
    <property type="protein sequence ID" value="CAF1560910.1"/>
    <property type="molecule type" value="Genomic_DNA"/>
</dbReference>
<gene>
    <name evidence="1" type="ORF">OVA965_LOCUS39797</name>
    <name evidence="2" type="ORF">TMI583_LOCUS41157</name>
</gene>
<evidence type="ECO:0000313" key="3">
    <source>
        <dbReference type="Proteomes" id="UP000677228"/>
    </source>
</evidence>
<name>A0A8S2FTU7_9BILA</name>